<reference evidence="14 15" key="1">
    <citation type="submission" date="2019-01" db="EMBL/GenBank/DDBJ databases">
        <title>Sequencing of cultivated peanut Arachis hypogaea provides insights into genome evolution and oil improvement.</title>
        <authorList>
            <person name="Chen X."/>
        </authorList>
    </citation>
    <scope>NUCLEOTIDE SEQUENCE [LARGE SCALE GENOMIC DNA]</scope>
    <source>
        <strain evidence="15">cv. Fuhuasheng</strain>
        <tissue evidence="14">Leaves</tissue>
    </source>
</reference>
<dbReference type="EMBL" id="SDMP01000003">
    <property type="protein sequence ID" value="RYR64121.1"/>
    <property type="molecule type" value="Genomic_DNA"/>
</dbReference>
<sequence>MSSSLNFHLHLHLPKALPPLPTPPRGTSSLFIASKHEQPSHKTTSSQSLHITCSGKHDYFSMEKQGVALHIGAALLALAEQPALAVTGENNHPVELTWILTQAGIVFFFYFLVAPPIIMNWLRIRWYRRKLGEMYLQFMFVFIFFPAIILWAPFLNFRKFPRDPSLKFPWSVPEDPSKIRNSYSKYPFAEPEDYDYPVPRFDSTKLTSEYTVITYGILPHERSLLRVENRRELLNIPRLQVGGQEHKSHSQSKDCNGQTCCATMASGNSS</sequence>
<keyword evidence="10 13" id="KW-0472">Membrane</keyword>
<dbReference type="Proteomes" id="UP000289738">
    <property type="component" value="Chromosome A03"/>
</dbReference>
<dbReference type="GO" id="GO:0016655">
    <property type="term" value="F:oxidoreductase activity, acting on NAD(P)H, quinone or similar compound as acceptor"/>
    <property type="evidence" value="ECO:0007669"/>
    <property type="project" value="InterPro"/>
</dbReference>
<dbReference type="STRING" id="3818.A0A445DLL4"/>
<keyword evidence="9" id="KW-0793">Thylakoid</keyword>
<proteinExistence type="predicted"/>
<organism evidence="14 15">
    <name type="scientific">Arachis hypogaea</name>
    <name type="common">Peanut</name>
    <dbReference type="NCBI Taxonomy" id="3818"/>
    <lineage>
        <taxon>Eukaryota</taxon>
        <taxon>Viridiplantae</taxon>
        <taxon>Streptophyta</taxon>
        <taxon>Embryophyta</taxon>
        <taxon>Tracheophyta</taxon>
        <taxon>Spermatophyta</taxon>
        <taxon>Magnoliopsida</taxon>
        <taxon>eudicotyledons</taxon>
        <taxon>Gunneridae</taxon>
        <taxon>Pentapetalae</taxon>
        <taxon>rosids</taxon>
        <taxon>fabids</taxon>
        <taxon>Fabales</taxon>
        <taxon>Fabaceae</taxon>
        <taxon>Papilionoideae</taxon>
        <taxon>50 kb inversion clade</taxon>
        <taxon>dalbergioids sensu lato</taxon>
        <taxon>Dalbergieae</taxon>
        <taxon>Pterocarpus clade</taxon>
        <taxon>Arachis</taxon>
    </lineage>
</organism>
<evidence type="ECO:0000256" key="11">
    <source>
        <dbReference type="ARBA" id="ARBA00047726"/>
    </source>
</evidence>
<evidence type="ECO:0000256" key="9">
    <source>
        <dbReference type="ARBA" id="ARBA00023078"/>
    </source>
</evidence>
<dbReference type="GO" id="GO:0016020">
    <property type="term" value="C:membrane"/>
    <property type="evidence" value="ECO:0007669"/>
    <property type="project" value="UniProtKB-SubCell"/>
</dbReference>
<dbReference type="AlphaFoldDB" id="A0A445DLL4"/>
<evidence type="ECO:0000256" key="5">
    <source>
        <dbReference type="ARBA" id="ARBA00022957"/>
    </source>
</evidence>
<keyword evidence="15" id="KW-1185">Reference proteome</keyword>
<keyword evidence="5" id="KW-0618">Plastoquinone</keyword>
<feature type="transmembrane region" description="Helical" evidence="13">
    <location>
        <begin position="134"/>
        <end position="154"/>
    </location>
</feature>
<evidence type="ECO:0008006" key="16">
    <source>
        <dbReference type="Google" id="ProtNLM"/>
    </source>
</evidence>
<dbReference type="Pfam" id="PF10716">
    <property type="entry name" value="NdhL"/>
    <property type="match status" value="1"/>
</dbReference>
<keyword evidence="7 13" id="KW-1133">Transmembrane helix</keyword>
<feature type="transmembrane region" description="Helical" evidence="13">
    <location>
        <begin position="98"/>
        <end position="122"/>
    </location>
</feature>
<keyword evidence="6" id="KW-1278">Translocase</keyword>
<evidence type="ECO:0000256" key="3">
    <source>
        <dbReference type="ARBA" id="ARBA00022719"/>
    </source>
</evidence>
<evidence type="ECO:0000256" key="12">
    <source>
        <dbReference type="ARBA" id="ARBA00048026"/>
    </source>
</evidence>
<protein>
    <recommendedName>
        <fullName evidence="16">NAD(P)H-quinone oxidoreductase subunit L, chloroplastic</fullName>
    </recommendedName>
</protein>
<evidence type="ECO:0000313" key="15">
    <source>
        <dbReference type="Proteomes" id="UP000289738"/>
    </source>
</evidence>
<comment type="catalytic activity">
    <reaction evidence="12">
        <text>a plastoquinone + NADH + (n+1) H(+)(in) = a plastoquinol + NAD(+) + n H(+)(out)</text>
        <dbReference type="Rhea" id="RHEA:42608"/>
        <dbReference type="Rhea" id="RHEA-COMP:9561"/>
        <dbReference type="Rhea" id="RHEA-COMP:9562"/>
        <dbReference type="ChEBI" id="CHEBI:15378"/>
        <dbReference type="ChEBI" id="CHEBI:17757"/>
        <dbReference type="ChEBI" id="CHEBI:57540"/>
        <dbReference type="ChEBI" id="CHEBI:57945"/>
        <dbReference type="ChEBI" id="CHEBI:62192"/>
    </reaction>
</comment>
<dbReference type="GO" id="GO:0048038">
    <property type="term" value="F:quinone binding"/>
    <property type="evidence" value="ECO:0007669"/>
    <property type="project" value="UniProtKB-KW"/>
</dbReference>
<comment type="caution">
    <text evidence="14">The sequence shown here is derived from an EMBL/GenBank/DDBJ whole genome shotgun (WGS) entry which is preliminary data.</text>
</comment>
<dbReference type="PANTHER" id="PTHR36727:SF2">
    <property type="entry name" value="NAD(P)H-QUINONE OXIDOREDUCTASE SUBUNIT L, CHLOROPLASTIC"/>
    <property type="match status" value="1"/>
</dbReference>
<dbReference type="InterPro" id="IPR019654">
    <property type="entry name" value="NADH-quinone_OxRdatse_su_L"/>
</dbReference>
<keyword evidence="2 13" id="KW-0812">Transmembrane</keyword>
<keyword evidence="8" id="KW-0520">NAD</keyword>
<keyword evidence="3" id="KW-0874">Quinone</keyword>
<evidence type="ECO:0000256" key="13">
    <source>
        <dbReference type="SAM" id="Phobius"/>
    </source>
</evidence>
<evidence type="ECO:0000256" key="6">
    <source>
        <dbReference type="ARBA" id="ARBA00022967"/>
    </source>
</evidence>
<evidence type="ECO:0000256" key="10">
    <source>
        <dbReference type="ARBA" id="ARBA00023136"/>
    </source>
</evidence>
<comment type="subcellular location">
    <subcellularLocation>
        <location evidence="1">Membrane</location>
        <topology evidence="1">Multi-pass membrane protein</topology>
    </subcellularLocation>
</comment>
<evidence type="ECO:0000313" key="14">
    <source>
        <dbReference type="EMBL" id="RYR64121.1"/>
    </source>
</evidence>
<feature type="transmembrane region" description="Helical" evidence="13">
    <location>
        <begin position="66"/>
        <end position="86"/>
    </location>
</feature>
<comment type="catalytic activity">
    <reaction evidence="11">
        <text>a plastoquinone + NADPH + (n+1) H(+)(in) = a plastoquinol + NADP(+) + n H(+)(out)</text>
        <dbReference type="Rhea" id="RHEA:42612"/>
        <dbReference type="Rhea" id="RHEA-COMP:9561"/>
        <dbReference type="Rhea" id="RHEA-COMP:9562"/>
        <dbReference type="ChEBI" id="CHEBI:15378"/>
        <dbReference type="ChEBI" id="CHEBI:17757"/>
        <dbReference type="ChEBI" id="CHEBI:57783"/>
        <dbReference type="ChEBI" id="CHEBI:58349"/>
        <dbReference type="ChEBI" id="CHEBI:62192"/>
    </reaction>
</comment>
<dbReference type="PANTHER" id="PTHR36727">
    <property type="entry name" value="NAD(P)H-QUINONE OXIDOREDUCTASE SUBUNIT L, CHLOROPLASTIC"/>
    <property type="match status" value="1"/>
</dbReference>
<evidence type="ECO:0000256" key="8">
    <source>
        <dbReference type="ARBA" id="ARBA00023027"/>
    </source>
</evidence>
<keyword evidence="4" id="KW-0521">NADP</keyword>
<name>A0A445DLL4_ARAHY</name>
<evidence type="ECO:0000256" key="7">
    <source>
        <dbReference type="ARBA" id="ARBA00022989"/>
    </source>
</evidence>
<evidence type="ECO:0000256" key="2">
    <source>
        <dbReference type="ARBA" id="ARBA00022692"/>
    </source>
</evidence>
<evidence type="ECO:0000256" key="4">
    <source>
        <dbReference type="ARBA" id="ARBA00022857"/>
    </source>
</evidence>
<evidence type="ECO:0000256" key="1">
    <source>
        <dbReference type="ARBA" id="ARBA00004141"/>
    </source>
</evidence>
<accession>A0A445DLL4</accession>
<gene>
    <name evidence="14" type="ORF">Ahy_A03g010259</name>
</gene>